<organism evidence="2 3">
    <name type="scientific">Vogesella indigofera</name>
    <name type="common">Pseudomonas indigofera</name>
    <dbReference type="NCBI Taxonomy" id="45465"/>
    <lineage>
        <taxon>Bacteria</taxon>
        <taxon>Pseudomonadati</taxon>
        <taxon>Pseudomonadota</taxon>
        <taxon>Betaproteobacteria</taxon>
        <taxon>Neisseriales</taxon>
        <taxon>Chromobacteriaceae</taxon>
        <taxon>Vogesella</taxon>
    </lineage>
</organism>
<evidence type="ECO:0000259" key="1">
    <source>
        <dbReference type="Pfam" id="PF01738"/>
    </source>
</evidence>
<dbReference type="InterPro" id="IPR051049">
    <property type="entry name" value="Dienelactone_hydrolase-like"/>
</dbReference>
<reference evidence="2 3" key="1">
    <citation type="submission" date="2018-10" db="EMBL/GenBank/DDBJ databases">
        <title>Genomic Encyclopedia of Type Strains, Phase IV (KMG-IV): sequencing the most valuable type-strain genomes for metagenomic binning, comparative biology and taxonomic classification.</title>
        <authorList>
            <person name="Goeker M."/>
        </authorList>
    </citation>
    <scope>NUCLEOTIDE SEQUENCE [LARGE SCALE GENOMIC DNA]</scope>
    <source>
        <strain evidence="2 3">DSM 3303</strain>
    </source>
</reference>
<gene>
    <name evidence="2" type="ORF">C8E02_2867</name>
</gene>
<proteinExistence type="predicted"/>
<dbReference type="EMBL" id="RBID01000017">
    <property type="protein sequence ID" value="RKQ55485.1"/>
    <property type="molecule type" value="Genomic_DNA"/>
</dbReference>
<comment type="caution">
    <text evidence="2">The sequence shown here is derived from an EMBL/GenBank/DDBJ whole genome shotgun (WGS) entry which is preliminary data.</text>
</comment>
<feature type="domain" description="Dienelactone hydrolase" evidence="1">
    <location>
        <begin position="64"/>
        <end position="283"/>
    </location>
</feature>
<dbReference type="PANTHER" id="PTHR46623:SF6">
    <property type="entry name" value="ALPHA_BETA-HYDROLASES SUPERFAMILY PROTEIN"/>
    <property type="match status" value="1"/>
</dbReference>
<dbReference type="InterPro" id="IPR002925">
    <property type="entry name" value="Dienelactn_hydro"/>
</dbReference>
<dbReference type="Gene3D" id="3.40.50.1820">
    <property type="entry name" value="alpha/beta hydrolase"/>
    <property type="match status" value="1"/>
</dbReference>
<name>A0A495B767_VOGIN</name>
<dbReference type="GO" id="GO:0016787">
    <property type="term" value="F:hydrolase activity"/>
    <property type="evidence" value="ECO:0007669"/>
    <property type="project" value="InterPro"/>
</dbReference>
<dbReference type="Proteomes" id="UP000279384">
    <property type="component" value="Unassembled WGS sequence"/>
</dbReference>
<dbReference type="RefSeq" id="WP_120811677.1">
    <property type="nucleotide sequence ID" value="NZ_RBID01000017.1"/>
</dbReference>
<dbReference type="SUPFAM" id="SSF53474">
    <property type="entry name" value="alpha/beta-Hydrolases"/>
    <property type="match status" value="1"/>
</dbReference>
<sequence length="285" mass="30778">MSQEQADLLPLPDEVDPQRRLLISAVLAGGFALAVQPVTAATIHTDSDGLVAGWHKAGPDLLLYAARPAQGSQWPVVLVVQEIFGVHEHIQDVCRRLAKQGYLAVAPELFLRQGDARGYPDTATLIANVVSKVPDAQVLADLDACLEYARVLGGDSTRAAITGFCWGGRITWLYAAHNPRIKAGAAWYGRLQGQETALTPRHPVAVAPQLKVPVLGLYGGKDSGIPLDSVATMKTALQQGSSGSEFVVYPDAGHAFNADYRPSYHAPSAEDGWRRMLQWFRRHGV</sequence>
<dbReference type="PANTHER" id="PTHR46623">
    <property type="entry name" value="CARBOXYMETHYLENEBUTENOLIDASE-RELATED"/>
    <property type="match status" value="1"/>
</dbReference>
<dbReference type="Pfam" id="PF01738">
    <property type="entry name" value="DLH"/>
    <property type="match status" value="1"/>
</dbReference>
<dbReference type="AlphaFoldDB" id="A0A495B767"/>
<dbReference type="InterPro" id="IPR029058">
    <property type="entry name" value="AB_hydrolase_fold"/>
</dbReference>
<accession>A0A495B767</accession>
<protein>
    <submittedName>
        <fullName evidence="2">Carboxymethylenebutenolidase</fullName>
    </submittedName>
</protein>
<evidence type="ECO:0000313" key="3">
    <source>
        <dbReference type="Proteomes" id="UP000279384"/>
    </source>
</evidence>
<evidence type="ECO:0000313" key="2">
    <source>
        <dbReference type="EMBL" id="RKQ55485.1"/>
    </source>
</evidence>